<reference evidence="1" key="1">
    <citation type="journal article" date="2021" name="Genome Biol. Evol.">
        <title>A High-Quality Reference Genome for a Parasitic Bivalve with Doubly Uniparental Inheritance (Bivalvia: Unionida).</title>
        <authorList>
            <person name="Smith C.H."/>
        </authorList>
    </citation>
    <scope>NUCLEOTIDE SEQUENCE</scope>
    <source>
        <strain evidence="1">CHS0354</strain>
    </source>
</reference>
<evidence type="ECO:0000313" key="1">
    <source>
        <dbReference type="EMBL" id="KAK3597053.1"/>
    </source>
</evidence>
<dbReference type="Proteomes" id="UP001195483">
    <property type="component" value="Unassembled WGS sequence"/>
</dbReference>
<evidence type="ECO:0000313" key="2">
    <source>
        <dbReference type="Proteomes" id="UP001195483"/>
    </source>
</evidence>
<dbReference type="AlphaFoldDB" id="A0AAE0SSY8"/>
<accession>A0AAE0SSY8</accession>
<dbReference type="EMBL" id="JAEAOA010001337">
    <property type="protein sequence ID" value="KAK3597053.1"/>
    <property type="molecule type" value="Genomic_DNA"/>
</dbReference>
<comment type="caution">
    <text evidence="1">The sequence shown here is derived from an EMBL/GenBank/DDBJ whole genome shotgun (WGS) entry which is preliminary data.</text>
</comment>
<keyword evidence="2" id="KW-1185">Reference proteome</keyword>
<dbReference type="InterPro" id="IPR011042">
    <property type="entry name" value="6-blade_b-propeller_TolB-like"/>
</dbReference>
<organism evidence="1 2">
    <name type="scientific">Potamilus streckersoni</name>
    <dbReference type="NCBI Taxonomy" id="2493646"/>
    <lineage>
        <taxon>Eukaryota</taxon>
        <taxon>Metazoa</taxon>
        <taxon>Spiralia</taxon>
        <taxon>Lophotrochozoa</taxon>
        <taxon>Mollusca</taxon>
        <taxon>Bivalvia</taxon>
        <taxon>Autobranchia</taxon>
        <taxon>Heteroconchia</taxon>
        <taxon>Palaeoheterodonta</taxon>
        <taxon>Unionida</taxon>
        <taxon>Unionoidea</taxon>
        <taxon>Unionidae</taxon>
        <taxon>Ambleminae</taxon>
        <taxon>Lampsilini</taxon>
        <taxon>Potamilus</taxon>
    </lineage>
</organism>
<reference evidence="1" key="3">
    <citation type="submission" date="2023-05" db="EMBL/GenBank/DDBJ databases">
        <authorList>
            <person name="Smith C.H."/>
        </authorList>
    </citation>
    <scope>NUCLEOTIDE SEQUENCE</scope>
    <source>
        <strain evidence="1">CHS0354</strain>
        <tissue evidence="1">Mantle</tissue>
    </source>
</reference>
<dbReference type="SUPFAM" id="SSF63825">
    <property type="entry name" value="YWTD domain"/>
    <property type="match status" value="1"/>
</dbReference>
<dbReference type="Gene3D" id="2.120.10.30">
    <property type="entry name" value="TolB, C-terminal domain"/>
    <property type="match status" value="1"/>
</dbReference>
<sequence length="286" mass="32675">MLVDTHNSSCCLFDANFKHISHYVFQLTMCILHDVSIVSNTEVVVSLNSSKQLYFLNVEQKIRPTGNITTRFQCSGIATLYKDQIVVSGINDESNYYWSIISKTGEELSYHDIGEKSMYGGTTYLAVDESKTHIYMSCKWIHTLFCFNLGGQQIFTYRENELHLPTGIGLDDEGNIYLVDSSPKLHKLSPDGTFLEYILEYNNCRVLLEKKFNVQQNKPYSYVCGSSAGLSTVKAHRQSNFWGPMPLVDLVPTRSRTPVPSRFYLFKLAYQCQDIKCPFISIKCHM</sequence>
<proteinExistence type="predicted"/>
<protein>
    <submittedName>
        <fullName evidence="1">Uncharacterized protein</fullName>
    </submittedName>
</protein>
<reference evidence="1" key="2">
    <citation type="journal article" date="2021" name="Genome Biol. Evol.">
        <title>Developing a high-quality reference genome for a parasitic bivalve with doubly uniparental inheritance (Bivalvia: Unionida).</title>
        <authorList>
            <person name="Smith C.H."/>
        </authorList>
    </citation>
    <scope>NUCLEOTIDE SEQUENCE</scope>
    <source>
        <strain evidence="1">CHS0354</strain>
        <tissue evidence="1">Mantle</tissue>
    </source>
</reference>
<name>A0AAE0SSY8_9BIVA</name>
<gene>
    <name evidence="1" type="ORF">CHS0354_022056</name>
</gene>